<sequence>MALRLALGNYRPAKQPDPLGRDYIGYFPRMTEAEAWQAGRGVWPLDQKVVARERFTLITGQGVVRAIAEIGGLSVHGDKKAVEGRLLAPGHPMYDAYFNRPDPLANASRNSVTYGDLPEEEPFRLRPCGCGCGQDVERAFVPGHELRAIQSRVREHFGGDVLAFVTWVDKQLPDGGTAA</sequence>
<proteinExistence type="predicted"/>
<protein>
    <submittedName>
        <fullName evidence="1">Uncharacterized protein</fullName>
    </submittedName>
</protein>
<comment type="caution">
    <text evidence="1">The sequence shown here is derived from an EMBL/GenBank/DDBJ whole genome shotgun (WGS) entry which is preliminary data.</text>
</comment>
<dbReference type="EMBL" id="JAAATY010000050">
    <property type="protein sequence ID" value="NRN71055.1"/>
    <property type="molecule type" value="Genomic_DNA"/>
</dbReference>
<dbReference type="RefSeq" id="WP_173142231.1">
    <property type="nucleotide sequence ID" value="NZ_CBCSGW010000091.1"/>
</dbReference>
<evidence type="ECO:0000313" key="1">
    <source>
        <dbReference type="EMBL" id="NRN71055.1"/>
    </source>
</evidence>
<name>A0ABX2FJZ8_9PSEU</name>
<reference evidence="1 2" key="1">
    <citation type="submission" date="2020-01" db="EMBL/GenBank/DDBJ databases">
        <title>Kibdelosporangium persica a novel Actinomycetes from a hot desert in Iran.</title>
        <authorList>
            <person name="Safaei N."/>
            <person name="Zaburannyi N."/>
            <person name="Mueller R."/>
            <person name="Wink J."/>
        </authorList>
    </citation>
    <scope>NUCLEOTIDE SEQUENCE [LARGE SCALE GENOMIC DNA]</scope>
    <source>
        <strain evidence="1 2">4NS15</strain>
    </source>
</reference>
<keyword evidence="2" id="KW-1185">Reference proteome</keyword>
<evidence type="ECO:0000313" key="2">
    <source>
        <dbReference type="Proteomes" id="UP000763557"/>
    </source>
</evidence>
<dbReference type="Proteomes" id="UP000763557">
    <property type="component" value="Unassembled WGS sequence"/>
</dbReference>
<accession>A0ABX2FJZ8</accession>
<gene>
    <name evidence="1" type="ORF">GC106_83300</name>
</gene>
<organism evidence="1 2">
    <name type="scientific">Kibdelosporangium persicum</name>
    <dbReference type="NCBI Taxonomy" id="2698649"/>
    <lineage>
        <taxon>Bacteria</taxon>
        <taxon>Bacillati</taxon>
        <taxon>Actinomycetota</taxon>
        <taxon>Actinomycetes</taxon>
        <taxon>Pseudonocardiales</taxon>
        <taxon>Pseudonocardiaceae</taxon>
        <taxon>Kibdelosporangium</taxon>
    </lineage>
</organism>